<dbReference type="AlphaFoldDB" id="X1B0G0"/>
<organism evidence="1">
    <name type="scientific">marine sediment metagenome</name>
    <dbReference type="NCBI Taxonomy" id="412755"/>
    <lineage>
        <taxon>unclassified sequences</taxon>
        <taxon>metagenomes</taxon>
        <taxon>ecological metagenomes</taxon>
    </lineage>
</organism>
<proteinExistence type="predicted"/>
<sequence length="69" mass="8196">MPELTLSDFNDGEKEKQFIYFNCAPIGYLKKKKGTTNQFILVMHESWADVIKLKFEVHFNKDKKKKLDK</sequence>
<dbReference type="EMBL" id="BART01012176">
    <property type="protein sequence ID" value="GAG77793.1"/>
    <property type="molecule type" value="Genomic_DNA"/>
</dbReference>
<gene>
    <name evidence="1" type="ORF">S01H4_25553</name>
</gene>
<comment type="caution">
    <text evidence="1">The sequence shown here is derived from an EMBL/GenBank/DDBJ whole genome shotgun (WGS) entry which is preliminary data.</text>
</comment>
<protein>
    <submittedName>
        <fullName evidence="1">Uncharacterized protein</fullName>
    </submittedName>
</protein>
<name>X1B0G0_9ZZZZ</name>
<reference evidence="1" key="1">
    <citation type="journal article" date="2014" name="Front. Microbiol.">
        <title>High frequency of phylogenetically diverse reductive dehalogenase-homologous genes in deep subseafloor sedimentary metagenomes.</title>
        <authorList>
            <person name="Kawai M."/>
            <person name="Futagami T."/>
            <person name="Toyoda A."/>
            <person name="Takaki Y."/>
            <person name="Nishi S."/>
            <person name="Hori S."/>
            <person name="Arai W."/>
            <person name="Tsubouchi T."/>
            <person name="Morono Y."/>
            <person name="Uchiyama I."/>
            <person name="Ito T."/>
            <person name="Fujiyama A."/>
            <person name="Inagaki F."/>
            <person name="Takami H."/>
        </authorList>
    </citation>
    <scope>NUCLEOTIDE SEQUENCE</scope>
    <source>
        <strain evidence="1">Expedition CK06-06</strain>
    </source>
</reference>
<accession>X1B0G0</accession>
<evidence type="ECO:0000313" key="1">
    <source>
        <dbReference type="EMBL" id="GAG77793.1"/>
    </source>
</evidence>